<dbReference type="EMBL" id="MSIE01000059">
    <property type="protein sequence ID" value="OLF12599.1"/>
    <property type="molecule type" value="Genomic_DNA"/>
</dbReference>
<dbReference type="InterPro" id="IPR032710">
    <property type="entry name" value="NTF2-like_dom_sf"/>
</dbReference>
<dbReference type="Gene3D" id="3.10.450.50">
    <property type="match status" value="1"/>
</dbReference>
<dbReference type="STRING" id="1912961.BU204_28595"/>
<accession>A0A1Q8CE37</accession>
<dbReference type="Pfam" id="PF12680">
    <property type="entry name" value="SnoaL_2"/>
    <property type="match status" value="1"/>
</dbReference>
<gene>
    <name evidence="2" type="ORF">BU204_28595</name>
</gene>
<protein>
    <recommendedName>
        <fullName evidence="1">SnoaL-like domain-containing protein</fullName>
    </recommendedName>
</protein>
<evidence type="ECO:0000313" key="2">
    <source>
        <dbReference type="EMBL" id="OLF12599.1"/>
    </source>
</evidence>
<dbReference type="SUPFAM" id="SSF54427">
    <property type="entry name" value="NTF2-like"/>
    <property type="match status" value="1"/>
</dbReference>
<reference evidence="2 3" key="1">
    <citation type="submission" date="2016-12" db="EMBL/GenBank/DDBJ databases">
        <title>The draft genome sequence of Actinophytocola sp. 11-183.</title>
        <authorList>
            <person name="Wang W."/>
            <person name="Yuan L."/>
        </authorList>
    </citation>
    <scope>NUCLEOTIDE SEQUENCE [LARGE SCALE GENOMIC DNA]</scope>
    <source>
        <strain evidence="2 3">11-183</strain>
    </source>
</reference>
<comment type="caution">
    <text evidence="2">The sequence shown here is derived from an EMBL/GenBank/DDBJ whole genome shotgun (WGS) entry which is preliminary data.</text>
</comment>
<dbReference type="InterPro" id="IPR037401">
    <property type="entry name" value="SnoaL-like"/>
</dbReference>
<proteinExistence type="predicted"/>
<sequence length="142" mass="15459">MAGGSPMTWTAREVLDRWRRASVEQSIEDMRCLYAVDAVHEFPFTAPGLPSRLEGRDEIVGWIAAGWSTNALRYETYRTRAVHGTDDQDTIVVEQEAVGTSAATGGFALPNLVVLTVHNGQIAELRDYVNIPAAMAALGVGR</sequence>
<organism evidence="2 3">
    <name type="scientific">Actinophytocola xanthii</name>
    <dbReference type="NCBI Taxonomy" id="1912961"/>
    <lineage>
        <taxon>Bacteria</taxon>
        <taxon>Bacillati</taxon>
        <taxon>Actinomycetota</taxon>
        <taxon>Actinomycetes</taxon>
        <taxon>Pseudonocardiales</taxon>
        <taxon>Pseudonocardiaceae</taxon>
    </lineage>
</organism>
<keyword evidence="3" id="KW-1185">Reference proteome</keyword>
<dbReference type="AlphaFoldDB" id="A0A1Q8CE37"/>
<dbReference type="Proteomes" id="UP000185596">
    <property type="component" value="Unassembled WGS sequence"/>
</dbReference>
<evidence type="ECO:0000313" key="3">
    <source>
        <dbReference type="Proteomes" id="UP000185596"/>
    </source>
</evidence>
<name>A0A1Q8CE37_9PSEU</name>
<feature type="domain" description="SnoaL-like" evidence="1">
    <location>
        <begin position="16"/>
        <end position="124"/>
    </location>
</feature>
<evidence type="ECO:0000259" key="1">
    <source>
        <dbReference type="Pfam" id="PF12680"/>
    </source>
</evidence>